<evidence type="ECO:0000313" key="3">
    <source>
        <dbReference type="Proteomes" id="UP000007721"/>
    </source>
</evidence>
<dbReference type="EMBL" id="CP001390">
    <property type="protein sequence ID" value="ACM19735.1"/>
    <property type="molecule type" value="Genomic_DNA"/>
</dbReference>
<evidence type="ECO:0000256" key="1">
    <source>
        <dbReference type="SAM" id="Phobius"/>
    </source>
</evidence>
<dbReference type="KEGG" id="geo:Geob_1375"/>
<accession>B9M4K9</accession>
<keyword evidence="1" id="KW-0472">Membrane</keyword>
<dbReference type="OrthoDB" id="5391217at2"/>
<dbReference type="AlphaFoldDB" id="B9M4K9"/>
<dbReference type="HOGENOM" id="CLU_673973_0_0_7"/>
<organism evidence="2 3">
    <name type="scientific">Geotalea daltonii (strain DSM 22248 / JCM 15807 / FRC-32)</name>
    <name type="common">Geobacter daltonii</name>
    <dbReference type="NCBI Taxonomy" id="316067"/>
    <lineage>
        <taxon>Bacteria</taxon>
        <taxon>Pseudomonadati</taxon>
        <taxon>Thermodesulfobacteriota</taxon>
        <taxon>Desulfuromonadia</taxon>
        <taxon>Geobacterales</taxon>
        <taxon>Geobacteraceae</taxon>
        <taxon>Geotalea</taxon>
    </lineage>
</organism>
<name>B9M4K9_GEODF</name>
<protein>
    <submittedName>
        <fullName evidence="2">Uncharacterized protein</fullName>
    </submittedName>
</protein>
<keyword evidence="3" id="KW-1185">Reference proteome</keyword>
<feature type="transmembrane region" description="Helical" evidence="1">
    <location>
        <begin position="20"/>
        <end position="39"/>
    </location>
</feature>
<keyword evidence="1" id="KW-0812">Transmembrane</keyword>
<dbReference type="Proteomes" id="UP000007721">
    <property type="component" value="Chromosome"/>
</dbReference>
<reference evidence="2 3" key="1">
    <citation type="submission" date="2009-01" db="EMBL/GenBank/DDBJ databases">
        <title>Complete sequence of Geobacter sp. FRC-32.</title>
        <authorList>
            <consortium name="US DOE Joint Genome Institute"/>
            <person name="Lucas S."/>
            <person name="Copeland A."/>
            <person name="Lapidus A."/>
            <person name="Glavina del Rio T."/>
            <person name="Dalin E."/>
            <person name="Tice H."/>
            <person name="Bruce D."/>
            <person name="Goodwin L."/>
            <person name="Pitluck S."/>
            <person name="Saunders E."/>
            <person name="Brettin T."/>
            <person name="Detter J.C."/>
            <person name="Han C."/>
            <person name="Larimer F."/>
            <person name="Land M."/>
            <person name="Hauser L."/>
            <person name="Kyrpides N."/>
            <person name="Ovchinnikova G."/>
            <person name="Kostka J."/>
            <person name="Richardson P."/>
        </authorList>
    </citation>
    <scope>NUCLEOTIDE SEQUENCE [LARGE SCALE GENOMIC DNA]</scope>
    <source>
        <strain evidence="3">DSM 22248 / JCM 15807 / FRC-32</strain>
    </source>
</reference>
<proteinExistence type="predicted"/>
<sequence>MKLYSLLSPLLTWVKQIKLLAATVIAVITVIFIYAAGHFDFSDDLHGLYLLRCDRGRLFDLKSDLLLGEENRLLAKFELDPILDLFRYEHSHKPNHSHLSYSWNERNGSGYIFNYREDGTQLLTCFSRFRDSQGEIPKGLFLGGGLPYSKHDNAQLTMSATGMAHFDGKQWHHLWCNANETIASSAEEKHDPSTWQFLNSKILFSDSKKLIIRSSHKFPFGTTTLRVDRYAVFRAGENYFILMMKISNIGNDPAYYYYVYGDEPWVGQFGSSGGNIGWARGRLFNFEGSLDPQQYSYAGMYDIGNPVILGEQNKFSGLANFIEWIGDNKPNLVYFSNKEGQFAEEKERVPLYSKDNRVIFLQWGPRPIMPQGRDYIILAIGMAGTDPKNGMPFKPDVGLDQTDFDVIQSDAR</sequence>
<evidence type="ECO:0000313" key="2">
    <source>
        <dbReference type="EMBL" id="ACM19735.1"/>
    </source>
</evidence>
<gene>
    <name evidence="2" type="ordered locus">Geob_1375</name>
</gene>
<keyword evidence="1" id="KW-1133">Transmembrane helix</keyword>